<reference evidence="4" key="1">
    <citation type="submission" date="2023-10" db="EMBL/GenBank/DDBJ databases">
        <title>Characterization and whole genome sequencing of a novel strain of Bergeyella porcorum QD2021 isolated from pig.</title>
        <authorList>
            <person name="Liu G."/>
            <person name="Chen C."/>
            <person name="Han X."/>
        </authorList>
    </citation>
    <scope>NUCLEOTIDE SEQUENCE</scope>
    <source>
        <strain evidence="4">QD2021</strain>
    </source>
</reference>
<accession>A0AAU0F0S2</accession>
<dbReference type="Pfam" id="PF13205">
    <property type="entry name" value="Big_5"/>
    <property type="match status" value="1"/>
</dbReference>
<dbReference type="EMBL" id="CP136426">
    <property type="protein sequence ID" value="WOC51660.1"/>
    <property type="molecule type" value="Genomic_DNA"/>
</dbReference>
<evidence type="ECO:0000256" key="2">
    <source>
        <dbReference type="SAM" id="SignalP"/>
    </source>
</evidence>
<protein>
    <recommendedName>
        <fullName evidence="3">SbsA Ig-like domain-containing protein</fullName>
    </recommendedName>
</protein>
<sequence>MKKFFLLIIFSLLWLSCARVGSPVGGSKDTIPPKFLGANIDTSRVNIPVNTKELHLYFDEYVVLKDVQKNLIISPPIKVKKILPTNLGNKYILIEWEEPLAENTTYSFNFGNAITDLNEGNILPYYNFAFSTGEKLDNLYISGEVKDGLSLETPSTSSNNKKNYVVGLYQEKDTIDYAKKPYYITKVDDDGYFELNYLSKGQYRILAFDDSNQNSIYDAGKENVAFRQEAITVENNISGMPFSLFPSKKNIKLVETKEATGGILMLFEGNPQKVEVTPVDDKIKNYRVTHRPHSDSVNIWFDAKQENIGITQSENIKLKYQADEKQGEASIFYRLNPKNELTLSNQMGNAIPPNKNLELTANYPIDTLETNQWSLKSDSTTTVSFTAKISEKNPSKVLITAPFEIRKKYSLTVPKETLSSFYTTLAKTHQFNFEIDKEENYGSFALTIEAKPEAPFWIQFLDDKGDVKLSKYTQEAVHHFKTIKPGKYQLRILVDDNSNGIWDASDLATLTFAERVHLFPKSIEIRPLWENKESWHLGTNSTETPPLKSNNE</sequence>
<keyword evidence="1 2" id="KW-0732">Signal</keyword>
<feature type="signal peptide" evidence="2">
    <location>
        <begin position="1"/>
        <end position="21"/>
    </location>
</feature>
<organism evidence="4 5">
    <name type="scientific">Bergeyella porcorum</name>
    <dbReference type="NCBI Taxonomy" id="1735111"/>
    <lineage>
        <taxon>Bacteria</taxon>
        <taxon>Pseudomonadati</taxon>
        <taxon>Bacteroidota</taxon>
        <taxon>Flavobacteriia</taxon>
        <taxon>Flavobacteriales</taxon>
        <taxon>Weeksellaceae</taxon>
        <taxon>Bergeyella</taxon>
    </lineage>
</organism>
<proteinExistence type="predicted"/>
<dbReference type="PROSITE" id="PS51257">
    <property type="entry name" value="PROKAR_LIPOPROTEIN"/>
    <property type="match status" value="1"/>
</dbReference>
<evidence type="ECO:0000313" key="5">
    <source>
        <dbReference type="Proteomes" id="UP001432059"/>
    </source>
</evidence>
<dbReference type="AlphaFoldDB" id="A0AAU0F0S2"/>
<dbReference type="Proteomes" id="UP001432059">
    <property type="component" value="Chromosome"/>
</dbReference>
<evidence type="ECO:0000313" key="4">
    <source>
        <dbReference type="EMBL" id="WOC51660.1"/>
    </source>
</evidence>
<evidence type="ECO:0000256" key="1">
    <source>
        <dbReference type="ARBA" id="ARBA00022729"/>
    </source>
</evidence>
<dbReference type="RefSeq" id="WP_327985256.1">
    <property type="nucleotide sequence ID" value="NZ_CP136426.1"/>
</dbReference>
<feature type="domain" description="SbsA Ig-like" evidence="3">
    <location>
        <begin position="29"/>
        <end position="132"/>
    </location>
</feature>
<gene>
    <name evidence="4" type="ORF">BPO_1013</name>
</gene>
<keyword evidence="5" id="KW-1185">Reference proteome</keyword>
<name>A0AAU0F0S2_9FLAO</name>
<dbReference type="KEGG" id="bpor:BPO_1013"/>
<dbReference type="InterPro" id="IPR032812">
    <property type="entry name" value="SbsA_Ig"/>
</dbReference>
<feature type="chain" id="PRO_5043837921" description="SbsA Ig-like domain-containing protein" evidence="2">
    <location>
        <begin position="22"/>
        <end position="552"/>
    </location>
</feature>
<evidence type="ECO:0000259" key="3">
    <source>
        <dbReference type="Pfam" id="PF13205"/>
    </source>
</evidence>